<protein>
    <submittedName>
        <fullName evidence="3">Thioesterase superfamily protein</fullName>
    </submittedName>
</protein>
<dbReference type="Pfam" id="PF03061">
    <property type="entry name" value="4HBT"/>
    <property type="match status" value="1"/>
</dbReference>
<name>C6XPY6_HIRBI</name>
<evidence type="ECO:0000259" key="2">
    <source>
        <dbReference type="Pfam" id="PF03061"/>
    </source>
</evidence>
<evidence type="ECO:0000256" key="1">
    <source>
        <dbReference type="ARBA" id="ARBA00022801"/>
    </source>
</evidence>
<gene>
    <name evidence="3" type="ordered locus">Hbal_0809</name>
</gene>
<reference evidence="4" key="1">
    <citation type="journal article" date="2011" name="J. Bacteriol.">
        <title>Genome sequences of eight morphologically diverse alphaproteobacteria.</title>
        <authorList>
            <consortium name="US DOE Joint Genome Institute"/>
            <person name="Brown P.J."/>
            <person name="Kysela D.T."/>
            <person name="Buechlein A."/>
            <person name="Hemmerich C."/>
            <person name="Brun Y.V."/>
        </authorList>
    </citation>
    <scope>NUCLEOTIDE SEQUENCE [LARGE SCALE GENOMIC DNA]</scope>
    <source>
        <strain evidence="4">ATCC 49814 / DSM 5838 / IFAM 1418</strain>
    </source>
</reference>
<sequence length="138" mass="14835">MEIDVDSLNAFGSKNLPGLIGVKVTKAGDGWMEAEADVCEKLMAPNGFLHAGTVVSLADTACGYACVRNLPEGATGFTTIELKSNFTGTARDGRIRAIAKVLHSGKTTQLWEAKVIHIETDKVIAHFSCTQMVLWPRT</sequence>
<dbReference type="RefSeq" id="WP_015826653.1">
    <property type="nucleotide sequence ID" value="NC_012982.1"/>
</dbReference>
<organism evidence="3 4">
    <name type="scientific">Hirschia baltica (strain ATCC 49814 / DSM 5838 / IFAM 1418)</name>
    <dbReference type="NCBI Taxonomy" id="582402"/>
    <lineage>
        <taxon>Bacteria</taxon>
        <taxon>Pseudomonadati</taxon>
        <taxon>Pseudomonadota</taxon>
        <taxon>Alphaproteobacteria</taxon>
        <taxon>Hyphomonadales</taxon>
        <taxon>Hyphomonadaceae</taxon>
        <taxon>Hirschia</taxon>
    </lineage>
</organism>
<dbReference type="Gene3D" id="3.10.129.10">
    <property type="entry name" value="Hotdog Thioesterase"/>
    <property type="match status" value="1"/>
</dbReference>
<accession>C6XPY6</accession>
<dbReference type="EMBL" id="CP001678">
    <property type="protein sequence ID" value="ACT58503.1"/>
    <property type="molecule type" value="Genomic_DNA"/>
</dbReference>
<dbReference type="PANTHER" id="PTHR43240:SF8">
    <property type="entry name" value="PHENYLACETIC ACID DEGRADATION-RELATED PROTEIN"/>
    <property type="match status" value="1"/>
</dbReference>
<dbReference type="InterPro" id="IPR029069">
    <property type="entry name" value="HotDog_dom_sf"/>
</dbReference>
<evidence type="ECO:0000313" key="4">
    <source>
        <dbReference type="Proteomes" id="UP000002745"/>
    </source>
</evidence>
<dbReference type="InterPro" id="IPR003736">
    <property type="entry name" value="PAAI_dom"/>
</dbReference>
<dbReference type="GO" id="GO:0005829">
    <property type="term" value="C:cytosol"/>
    <property type="evidence" value="ECO:0007669"/>
    <property type="project" value="TreeGrafter"/>
</dbReference>
<dbReference type="AlphaFoldDB" id="C6XPY6"/>
<dbReference type="PANTHER" id="PTHR43240">
    <property type="entry name" value="1,4-DIHYDROXY-2-NAPHTHOYL-COA THIOESTERASE 1"/>
    <property type="match status" value="1"/>
</dbReference>
<feature type="domain" description="Thioesterase" evidence="2">
    <location>
        <begin position="46"/>
        <end position="121"/>
    </location>
</feature>
<keyword evidence="1" id="KW-0378">Hydrolase</keyword>
<dbReference type="SUPFAM" id="SSF54637">
    <property type="entry name" value="Thioesterase/thiol ester dehydrase-isomerase"/>
    <property type="match status" value="1"/>
</dbReference>
<dbReference type="GO" id="GO:0061522">
    <property type="term" value="F:1,4-dihydroxy-2-naphthoyl-CoA thioesterase activity"/>
    <property type="evidence" value="ECO:0007669"/>
    <property type="project" value="TreeGrafter"/>
</dbReference>
<dbReference type="InterPro" id="IPR006683">
    <property type="entry name" value="Thioestr_dom"/>
</dbReference>
<proteinExistence type="predicted"/>
<dbReference type="STRING" id="582402.Hbal_0809"/>
<dbReference type="Proteomes" id="UP000002745">
    <property type="component" value="Chromosome"/>
</dbReference>
<dbReference type="CDD" id="cd03443">
    <property type="entry name" value="PaaI_thioesterase"/>
    <property type="match status" value="1"/>
</dbReference>
<dbReference type="HOGENOM" id="CLU_089876_13_4_5"/>
<keyword evidence="4" id="KW-1185">Reference proteome</keyword>
<dbReference type="KEGG" id="hba:Hbal_0809"/>
<dbReference type="eggNOG" id="COG2050">
    <property type="taxonomic scope" value="Bacteria"/>
</dbReference>
<evidence type="ECO:0000313" key="3">
    <source>
        <dbReference type="EMBL" id="ACT58503.1"/>
    </source>
</evidence>
<dbReference type="OrthoDB" id="9813282at2"/>
<dbReference type="NCBIfam" id="TIGR00369">
    <property type="entry name" value="unchar_dom_1"/>
    <property type="match status" value="1"/>
</dbReference>